<evidence type="ECO:0000313" key="3">
    <source>
        <dbReference type="Proteomes" id="UP000078576"/>
    </source>
</evidence>
<protein>
    <submittedName>
        <fullName evidence="2">Uncharacterized protein</fullName>
    </submittedName>
</protein>
<organism evidence="2 3">
    <name type="scientific">Cytospora mali</name>
    <name type="common">Apple Valsa canker fungus</name>
    <name type="synonym">Valsa mali</name>
    <dbReference type="NCBI Taxonomy" id="578113"/>
    <lineage>
        <taxon>Eukaryota</taxon>
        <taxon>Fungi</taxon>
        <taxon>Dikarya</taxon>
        <taxon>Ascomycota</taxon>
        <taxon>Pezizomycotina</taxon>
        <taxon>Sordariomycetes</taxon>
        <taxon>Sordariomycetidae</taxon>
        <taxon>Diaporthales</taxon>
        <taxon>Cytosporaceae</taxon>
        <taxon>Cytospora</taxon>
    </lineage>
</organism>
<feature type="compositionally biased region" description="Polar residues" evidence="1">
    <location>
        <begin position="65"/>
        <end position="91"/>
    </location>
</feature>
<proteinExistence type="predicted"/>
<evidence type="ECO:0000313" key="2">
    <source>
        <dbReference type="EMBL" id="KUI61183.1"/>
    </source>
</evidence>
<dbReference type="AlphaFoldDB" id="A0A194VBD6"/>
<feature type="compositionally biased region" description="Pro residues" evidence="1">
    <location>
        <begin position="53"/>
        <end position="62"/>
    </location>
</feature>
<keyword evidence="3" id="KW-1185">Reference proteome</keyword>
<gene>
    <name evidence="2" type="ORF">VP1G_11193</name>
</gene>
<dbReference type="EMBL" id="KN714769">
    <property type="protein sequence ID" value="KUI61183.1"/>
    <property type="molecule type" value="Genomic_DNA"/>
</dbReference>
<name>A0A194VBD6_CYTMA</name>
<dbReference type="Proteomes" id="UP000078576">
    <property type="component" value="Unassembled WGS sequence"/>
</dbReference>
<feature type="region of interest" description="Disordered" evidence="1">
    <location>
        <begin position="48"/>
        <end position="123"/>
    </location>
</feature>
<evidence type="ECO:0000256" key="1">
    <source>
        <dbReference type="SAM" id="MobiDB-lite"/>
    </source>
</evidence>
<reference evidence="3" key="1">
    <citation type="submission" date="2014-12" db="EMBL/GenBank/DDBJ databases">
        <title>Genome Sequence of Valsa Canker Pathogens Uncovers a Specific Adaption of Colonization on Woody Bark.</title>
        <authorList>
            <person name="Yin Z."/>
            <person name="Liu H."/>
            <person name="Gao X."/>
            <person name="Li Z."/>
            <person name="Song N."/>
            <person name="Ke X."/>
            <person name="Dai Q."/>
            <person name="Wu Y."/>
            <person name="Sun Y."/>
            <person name="Xu J.-R."/>
            <person name="Kang Z.K."/>
            <person name="Wang L."/>
            <person name="Huang L."/>
        </authorList>
    </citation>
    <scope>NUCLEOTIDE SEQUENCE [LARGE SCALE GENOMIC DNA]</scope>
    <source>
        <strain evidence="3">SXYL134</strain>
    </source>
</reference>
<accession>A0A194VBD6</accession>
<sequence>MSPGAPVTFEMPSTSHAPFFPSPMNCPYPCEDISSPPPPPSDFFDYMDCAPASSPPSPPPAPRLSNLTTPTTFSRVTTNHTGSTFQETEVSTPEEAGMDVFVREESRPASRGAPEYDNAQANQ</sequence>